<sequence length="306" mass="34346">MKTIEACPEQGHKIAYYRIGGYLMRITMPFGMDVSVWLPSFTDFIEDCSDAADQAIGISLHIGKFQDVLTDQKVLVDQEGKFGRRFTIEEYADAYLTTVYSRTLSVEWQMTSTKDFSCSTIYMSRVVDNSAIFPWLLKLAFGQAIIFKKGMLIHASVIALGEIGIAFLGKSGVGKSTHSQQWKEQIAGSRLLNDDNPLMRVNQDGEVSIYGTPWSGKTSCYVAEQKTLKAIVRLEQGDCNRLTWITGKEAFLTLVPSVLSFRWNKDAYNLMLDSLEQVVQFVSIGAFTCMANAESANYCYQEVLTR</sequence>
<name>A0ABP7ZQP0_9SPHI</name>
<reference evidence="2" key="1">
    <citation type="journal article" date="2019" name="Int. J. Syst. Evol. Microbiol.">
        <title>The Global Catalogue of Microorganisms (GCM) 10K type strain sequencing project: providing services to taxonomists for standard genome sequencing and annotation.</title>
        <authorList>
            <consortium name="The Broad Institute Genomics Platform"/>
            <consortium name="The Broad Institute Genome Sequencing Center for Infectious Disease"/>
            <person name="Wu L."/>
            <person name="Ma J."/>
        </authorList>
    </citation>
    <scope>NUCLEOTIDE SEQUENCE [LARGE SCALE GENOMIC DNA]</scope>
    <source>
        <strain evidence="2">JCM 16722</strain>
    </source>
</reference>
<keyword evidence="2" id="KW-1185">Reference proteome</keyword>
<dbReference type="SUPFAM" id="SSF53795">
    <property type="entry name" value="PEP carboxykinase-like"/>
    <property type="match status" value="1"/>
</dbReference>
<dbReference type="RefSeq" id="WP_346083772.1">
    <property type="nucleotide sequence ID" value="NZ_BAAAZK010000002.1"/>
</dbReference>
<dbReference type="EMBL" id="BAAAZK010000002">
    <property type="protein sequence ID" value="GAA4168124.1"/>
    <property type="molecule type" value="Genomic_DNA"/>
</dbReference>
<proteinExistence type="predicted"/>
<gene>
    <name evidence="1" type="ORF">GCM10022218_02520</name>
</gene>
<evidence type="ECO:0000313" key="1">
    <source>
        <dbReference type="EMBL" id="GAA4168124.1"/>
    </source>
</evidence>
<dbReference type="Proteomes" id="UP001500167">
    <property type="component" value="Unassembled WGS sequence"/>
</dbReference>
<protein>
    <recommendedName>
        <fullName evidence="3">Phosphoenolpyruvate carboxykinase</fullName>
    </recommendedName>
</protein>
<accession>A0ABP7ZQP0</accession>
<organism evidence="1 2">
    <name type="scientific">Sphingobacterium ginsenosidimutans</name>
    <dbReference type="NCBI Taxonomy" id="687845"/>
    <lineage>
        <taxon>Bacteria</taxon>
        <taxon>Pseudomonadati</taxon>
        <taxon>Bacteroidota</taxon>
        <taxon>Sphingobacteriia</taxon>
        <taxon>Sphingobacteriales</taxon>
        <taxon>Sphingobacteriaceae</taxon>
        <taxon>Sphingobacterium</taxon>
    </lineage>
</organism>
<comment type="caution">
    <text evidence="1">The sequence shown here is derived from an EMBL/GenBank/DDBJ whole genome shotgun (WGS) entry which is preliminary data.</text>
</comment>
<evidence type="ECO:0008006" key="3">
    <source>
        <dbReference type="Google" id="ProtNLM"/>
    </source>
</evidence>
<dbReference type="InterPro" id="IPR027417">
    <property type="entry name" value="P-loop_NTPase"/>
</dbReference>
<dbReference type="Gene3D" id="3.40.50.300">
    <property type="entry name" value="P-loop containing nucleotide triphosphate hydrolases"/>
    <property type="match status" value="1"/>
</dbReference>
<evidence type="ECO:0000313" key="2">
    <source>
        <dbReference type="Proteomes" id="UP001500167"/>
    </source>
</evidence>